<evidence type="ECO:0000313" key="4">
    <source>
        <dbReference type="Proteomes" id="UP000755585"/>
    </source>
</evidence>
<dbReference type="InterPro" id="IPR001466">
    <property type="entry name" value="Beta-lactam-related"/>
</dbReference>
<dbReference type="InterPro" id="IPR012338">
    <property type="entry name" value="Beta-lactam/transpept-like"/>
</dbReference>
<dbReference type="Proteomes" id="UP000755585">
    <property type="component" value="Unassembled WGS sequence"/>
</dbReference>
<gene>
    <name evidence="3" type="ORF">JOF29_000639</name>
</gene>
<evidence type="ECO:0000259" key="2">
    <source>
        <dbReference type="Pfam" id="PF00144"/>
    </source>
</evidence>
<evidence type="ECO:0000256" key="1">
    <source>
        <dbReference type="SAM" id="MobiDB-lite"/>
    </source>
</evidence>
<keyword evidence="4" id="KW-1185">Reference proteome</keyword>
<dbReference type="EMBL" id="JAGINT010000001">
    <property type="protein sequence ID" value="MBP2349556.1"/>
    <property type="molecule type" value="Genomic_DNA"/>
</dbReference>
<dbReference type="RefSeq" id="WP_209692708.1">
    <property type="nucleotide sequence ID" value="NZ_BAAAVU010000039.1"/>
</dbReference>
<protein>
    <recommendedName>
        <fullName evidence="2">Beta-lactamase-related domain-containing protein</fullName>
    </recommendedName>
</protein>
<feature type="domain" description="Beta-lactamase-related" evidence="2">
    <location>
        <begin position="2"/>
        <end position="127"/>
    </location>
</feature>
<name>A0ABS4UD80_9ACTN</name>
<reference evidence="3 4" key="1">
    <citation type="submission" date="2021-03" db="EMBL/GenBank/DDBJ databases">
        <title>Sequencing the genomes of 1000 actinobacteria strains.</title>
        <authorList>
            <person name="Klenk H.-P."/>
        </authorList>
    </citation>
    <scope>NUCLEOTIDE SEQUENCE [LARGE SCALE GENOMIC DNA]</scope>
    <source>
        <strain evidence="3 4">DSM 18824</strain>
    </source>
</reference>
<proteinExistence type="predicted"/>
<evidence type="ECO:0000313" key="3">
    <source>
        <dbReference type="EMBL" id="MBP2349556.1"/>
    </source>
</evidence>
<comment type="caution">
    <text evidence="3">The sequence shown here is derived from an EMBL/GenBank/DDBJ whole genome shotgun (WGS) entry which is preliminary data.</text>
</comment>
<organism evidence="3 4">
    <name type="scientific">Kribbella aluminosa</name>
    <dbReference type="NCBI Taxonomy" id="416017"/>
    <lineage>
        <taxon>Bacteria</taxon>
        <taxon>Bacillati</taxon>
        <taxon>Actinomycetota</taxon>
        <taxon>Actinomycetes</taxon>
        <taxon>Propionibacteriales</taxon>
        <taxon>Kribbellaceae</taxon>
        <taxon>Kribbella</taxon>
    </lineage>
</organism>
<dbReference type="Pfam" id="PF00144">
    <property type="entry name" value="Beta-lactamase"/>
    <property type="match status" value="1"/>
</dbReference>
<dbReference type="Gene3D" id="3.40.710.10">
    <property type="entry name" value="DD-peptidase/beta-lactamase superfamily"/>
    <property type="match status" value="1"/>
</dbReference>
<sequence>MLQPLGMSDSDYAQPLPPSLHGNAAAGTQQSRPSDERWTTPTDLAKFAIGVERAYAGAEGALLPAELARQMLTPQIAASERIGGLNRLGLDVFLDESGTRYGHSGGNAGFRCHLMAYRDTGQGAVVMPSG</sequence>
<feature type="region of interest" description="Disordered" evidence="1">
    <location>
        <begin position="1"/>
        <end position="41"/>
    </location>
</feature>
<dbReference type="SUPFAM" id="SSF56601">
    <property type="entry name" value="beta-lactamase/transpeptidase-like"/>
    <property type="match status" value="1"/>
</dbReference>
<accession>A0ABS4UD80</accession>